<comment type="subcellular location">
    <subcellularLocation>
        <location evidence="1">Cell membrane</location>
        <topology evidence="1">Multi-pass membrane protein</topology>
    </subcellularLocation>
</comment>
<dbReference type="PANTHER" id="PTHR10010">
    <property type="entry name" value="SOLUTE CARRIER FAMILY 34 SODIUM PHOSPHATE , MEMBER 2-RELATED"/>
    <property type="match status" value="1"/>
</dbReference>
<dbReference type="AlphaFoldDB" id="A0A2K8N758"/>
<keyword evidence="2" id="KW-1003">Cell membrane</keyword>
<dbReference type="GO" id="GO:0044341">
    <property type="term" value="P:sodium-dependent phosphate transport"/>
    <property type="evidence" value="ECO:0007669"/>
    <property type="project" value="InterPro"/>
</dbReference>
<feature type="transmembrane region" description="Helical" evidence="6">
    <location>
        <begin position="99"/>
        <end position="120"/>
    </location>
</feature>
<feature type="transmembrane region" description="Helical" evidence="6">
    <location>
        <begin position="171"/>
        <end position="196"/>
    </location>
</feature>
<feature type="transmembrane region" description="Helical" evidence="6">
    <location>
        <begin position="242"/>
        <end position="263"/>
    </location>
</feature>
<dbReference type="GO" id="GO:0005886">
    <property type="term" value="C:plasma membrane"/>
    <property type="evidence" value="ECO:0007669"/>
    <property type="project" value="UniProtKB-SubCell"/>
</dbReference>
<dbReference type="NCBIfam" id="TIGR00704">
    <property type="entry name" value="NaPi_cotrn_rel"/>
    <property type="match status" value="1"/>
</dbReference>
<dbReference type="RefSeq" id="WP_100667979.1">
    <property type="nucleotide sequence ID" value="NZ_CP024955.1"/>
</dbReference>
<dbReference type="PANTHER" id="PTHR10010:SF46">
    <property type="entry name" value="SODIUM-DEPENDENT PHOSPHATE TRANSPORT PROTEIN 2B"/>
    <property type="match status" value="1"/>
</dbReference>
<dbReference type="NCBIfam" id="NF037997">
    <property type="entry name" value="Na_Pi_symport"/>
    <property type="match status" value="1"/>
</dbReference>
<dbReference type="Pfam" id="PF02690">
    <property type="entry name" value="Na_Pi_cotrans"/>
    <property type="match status" value="2"/>
</dbReference>
<proteinExistence type="predicted"/>
<name>A0A2K8N758_9BACL</name>
<feature type="transmembrane region" description="Helical" evidence="6">
    <location>
        <begin position="208"/>
        <end position="230"/>
    </location>
</feature>
<keyword evidence="4 6" id="KW-1133">Transmembrane helix</keyword>
<evidence type="ECO:0000313" key="8">
    <source>
        <dbReference type="Proteomes" id="UP000231932"/>
    </source>
</evidence>
<gene>
    <name evidence="7" type="ORF">CVV65_09860</name>
</gene>
<evidence type="ECO:0000256" key="2">
    <source>
        <dbReference type="ARBA" id="ARBA00022475"/>
    </source>
</evidence>
<keyword evidence="5 6" id="KW-0472">Membrane</keyword>
<feature type="transmembrane region" description="Helical" evidence="6">
    <location>
        <begin position="275"/>
        <end position="293"/>
    </location>
</feature>
<evidence type="ECO:0000256" key="4">
    <source>
        <dbReference type="ARBA" id="ARBA00022989"/>
    </source>
</evidence>
<dbReference type="OrthoDB" id="9763003at2"/>
<protein>
    <submittedName>
        <fullName evidence="7">Na/Pi-cotransporter II-like protein</fullName>
    </submittedName>
</protein>
<evidence type="ECO:0000256" key="5">
    <source>
        <dbReference type="ARBA" id="ARBA00023136"/>
    </source>
</evidence>
<evidence type="ECO:0000256" key="6">
    <source>
        <dbReference type="SAM" id="Phobius"/>
    </source>
</evidence>
<dbReference type="GO" id="GO:0005436">
    <property type="term" value="F:sodium:phosphate symporter activity"/>
    <property type="evidence" value="ECO:0007669"/>
    <property type="project" value="InterPro"/>
</dbReference>
<keyword evidence="8" id="KW-1185">Reference proteome</keyword>
<dbReference type="KEGG" id="kyr:CVV65_09860"/>
<evidence type="ECO:0000256" key="3">
    <source>
        <dbReference type="ARBA" id="ARBA00022692"/>
    </source>
</evidence>
<evidence type="ECO:0000313" key="7">
    <source>
        <dbReference type="EMBL" id="ATY85189.1"/>
    </source>
</evidence>
<reference evidence="8" key="1">
    <citation type="submission" date="2017-11" db="EMBL/GenBank/DDBJ databases">
        <title>Complete Genome Sequence of Kyrpidia sp. Strain EA-1, a thermophilic, hydrogen-oxidizing Bacterium, isolated from the Azores.</title>
        <authorList>
            <person name="Reiner J.E."/>
            <person name="Lapp C.J."/>
            <person name="Bunk B."/>
            <person name="Gescher J."/>
        </authorList>
    </citation>
    <scope>NUCLEOTIDE SEQUENCE [LARGE SCALE GENOMIC DNA]</scope>
    <source>
        <strain evidence="8">EA-1</strain>
    </source>
</reference>
<dbReference type="EMBL" id="CP024955">
    <property type="protein sequence ID" value="ATY85189.1"/>
    <property type="molecule type" value="Genomic_DNA"/>
</dbReference>
<keyword evidence="3 6" id="KW-0812">Transmembrane</keyword>
<dbReference type="InterPro" id="IPR004633">
    <property type="entry name" value="NaPi_cotrn-rel/YqeW-like"/>
</dbReference>
<feature type="transmembrane region" description="Helical" evidence="6">
    <location>
        <begin position="126"/>
        <end position="150"/>
    </location>
</feature>
<dbReference type="Proteomes" id="UP000231932">
    <property type="component" value="Chromosome"/>
</dbReference>
<sequence>MYAWFGLFAGLVGFLGGMWTLRHGLEPLAASHLPALLNRLVKTPFRGLITGTVVTAVLQSSGAVTVITIGLVAAGTLAFPDSIGIILGANIGTCVTTQIIALQLDALVLPCLVAGVFLALTSRRLWHHIGITLIGFGMIFMALKLMSLSLQPIGRSDWFRRLLLESSNNPWLAVLSGTVLTALVQSSSATTALTIALASQGLVDLPGAVGIVIGNNVGSCITSVLASIGAPTAAKRVAAAHVLLNVLGAAAFMPILPYFTAFIQHTGGTPALQVANAHTFFNIISSIAVLPVARPYADLIEWLIPDRKTPGH</sequence>
<accession>A0A2K8N758</accession>
<feature type="transmembrane region" description="Helical" evidence="6">
    <location>
        <begin position="48"/>
        <end position="79"/>
    </location>
</feature>
<dbReference type="InterPro" id="IPR003841">
    <property type="entry name" value="Na/Pi_transpt"/>
</dbReference>
<evidence type="ECO:0000256" key="1">
    <source>
        <dbReference type="ARBA" id="ARBA00004651"/>
    </source>
</evidence>
<organism evidence="7 8">
    <name type="scientific">Kyrpidia spormannii</name>
    <dbReference type="NCBI Taxonomy" id="2055160"/>
    <lineage>
        <taxon>Bacteria</taxon>
        <taxon>Bacillati</taxon>
        <taxon>Bacillota</taxon>
        <taxon>Bacilli</taxon>
        <taxon>Bacillales</taxon>
        <taxon>Alicyclobacillaceae</taxon>
        <taxon>Kyrpidia</taxon>
    </lineage>
</organism>